<dbReference type="SUPFAM" id="SSF55298">
    <property type="entry name" value="YjgF-like"/>
    <property type="match status" value="1"/>
</dbReference>
<evidence type="ECO:0000259" key="7">
    <source>
        <dbReference type="Pfam" id="PF01593"/>
    </source>
</evidence>
<dbReference type="OrthoDB" id="5046242at2759"/>
<dbReference type="Gene3D" id="3.30.1330.40">
    <property type="entry name" value="RutC-like"/>
    <property type="match status" value="1"/>
</dbReference>
<dbReference type="InterPro" id="IPR035959">
    <property type="entry name" value="RutC-like_sf"/>
</dbReference>
<dbReference type="PANTHER" id="PTHR43563:SF14">
    <property type="entry name" value="AMINE OXIDASE"/>
    <property type="match status" value="1"/>
</dbReference>
<proteinExistence type="inferred from homology"/>
<dbReference type="InterPro" id="IPR006175">
    <property type="entry name" value="YjgF/YER057c/UK114"/>
</dbReference>
<accession>A0A072PU66</accession>
<reference evidence="8 9" key="1">
    <citation type="submission" date="2013-03" db="EMBL/GenBank/DDBJ databases">
        <title>The Genome Sequence of Exophiala aquamarina CBS 119918.</title>
        <authorList>
            <consortium name="The Broad Institute Genomics Platform"/>
            <person name="Cuomo C."/>
            <person name="de Hoog S."/>
            <person name="Gorbushina A."/>
            <person name="Walker B."/>
            <person name="Young S.K."/>
            <person name="Zeng Q."/>
            <person name="Gargeya S."/>
            <person name="Fitzgerald M."/>
            <person name="Haas B."/>
            <person name="Abouelleil A."/>
            <person name="Allen A.W."/>
            <person name="Alvarado L."/>
            <person name="Arachchi H.M."/>
            <person name="Berlin A.M."/>
            <person name="Chapman S.B."/>
            <person name="Gainer-Dewar J."/>
            <person name="Goldberg J."/>
            <person name="Griggs A."/>
            <person name="Gujja S."/>
            <person name="Hansen M."/>
            <person name="Howarth C."/>
            <person name="Imamovic A."/>
            <person name="Ireland A."/>
            <person name="Larimer J."/>
            <person name="McCowan C."/>
            <person name="Murphy C."/>
            <person name="Pearson M."/>
            <person name="Poon T.W."/>
            <person name="Priest M."/>
            <person name="Roberts A."/>
            <person name="Saif S."/>
            <person name="Shea T."/>
            <person name="Sisk P."/>
            <person name="Sykes S."/>
            <person name="Wortman J."/>
            <person name="Nusbaum C."/>
            <person name="Birren B."/>
        </authorList>
    </citation>
    <scope>NUCLEOTIDE SEQUENCE [LARGE SCALE GENOMIC DNA]</scope>
    <source>
        <strain evidence="8 9">CBS 119918</strain>
    </source>
</reference>
<evidence type="ECO:0000256" key="6">
    <source>
        <dbReference type="RuleBase" id="RU362067"/>
    </source>
</evidence>
<evidence type="ECO:0000256" key="4">
    <source>
        <dbReference type="ARBA" id="ARBA00048448"/>
    </source>
</evidence>
<dbReference type="Pfam" id="PF01593">
    <property type="entry name" value="Amino_oxidase"/>
    <property type="match status" value="1"/>
</dbReference>
<comment type="caution">
    <text evidence="8">The sequence shown here is derived from an EMBL/GenBank/DDBJ whole genome shotgun (WGS) entry which is preliminary data.</text>
</comment>
<dbReference type="PANTHER" id="PTHR43563">
    <property type="entry name" value="AMINE OXIDASE"/>
    <property type="match status" value="1"/>
</dbReference>
<dbReference type="EC" id="1.4.3.-" evidence="6"/>
<dbReference type="SUPFAM" id="SSF51905">
    <property type="entry name" value="FAD/NAD(P)-binding domain"/>
    <property type="match status" value="1"/>
</dbReference>
<name>A0A072PU66_9EURO</name>
<dbReference type="AlphaFoldDB" id="A0A072PU66"/>
<dbReference type="HOGENOM" id="CLU_004498_0_3_1"/>
<feature type="binding site" evidence="5">
    <location>
        <position position="387"/>
    </location>
    <ligand>
        <name>FAD</name>
        <dbReference type="ChEBI" id="CHEBI:57692"/>
    </ligand>
</feature>
<dbReference type="RefSeq" id="XP_013265473.1">
    <property type="nucleotide sequence ID" value="XM_013410019.1"/>
</dbReference>
<keyword evidence="6" id="KW-0274">FAD</keyword>
<comment type="cofactor">
    <cofactor evidence="1 6">
        <name>FAD</name>
        <dbReference type="ChEBI" id="CHEBI:57692"/>
    </cofactor>
</comment>
<dbReference type="Pfam" id="PF01042">
    <property type="entry name" value="Ribonuc_L-PSP"/>
    <property type="match status" value="1"/>
</dbReference>
<dbReference type="GO" id="GO:0097621">
    <property type="term" value="F:monoamine oxidase activity"/>
    <property type="evidence" value="ECO:0007669"/>
    <property type="project" value="UniProtKB-EC"/>
</dbReference>
<feature type="binding site" evidence="5">
    <location>
        <begin position="185"/>
        <end position="186"/>
    </location>
    <ligand>
        <name>FAD</name>
        <dbReference type="ChEBI" id="CHEBI:57692"/>
    </ligand>
</feature>
<dbReference type="EMBL" id="AMGV01000001">
    <property type="protein sequence ID" value="KEF62883.1"/>
    <property type="molecule type" value="Genomic_DNA"/>
</dbReference>
<evidence type="ECO:0000313" key="9">
    <source>
        <dbReference type="Proteomes" id="UP000027920"/>
    </source>
</evidence>
<comment type="catalytic activity">
    <reaction evidence="4">
        <text>a secondary aliphatic amine + O2 + H2O = a primary amine + an aldehyde + H2O2</text>
        <dbReference type="Rhea" id="RHEA:26414"/>
        <dbReference type="ChEBI" id="CHEBI:15377"/>
        <dbReference type="ChEBI" id="CHEBI:15379"/>
        <dbReference type="ChEBI" id="CHEBI:16240"/>
        <dbReference type="ChEBI" id="CHEBI:17478"/>
        <dbReference type="ChEBI" id="CHEBI:58855"/>
        <dbReference type="ChEBI" id="CHEBI:65296"/>
        <dbReference type="EC" id="1.4.3.4"/>
    </reaction>
</comment>
<sequence length="622" mass="67597">MSSPVRLQNPRALQDPTETFYAHIAAPEPGSQLVYFAGQVGADKQGNVPDDLVAQTRQALANVKSCLAEIGGTIRNIVHATTYVVNYDPETSGVIWPVYKEFLTDENGTYTPPGTLVPVPALAAPQFKVEIQVVAAVRPKSRPVDGATATAVITDVDVVVVGAGLSGLQAATDVQNAGLSVVVLEAKARVGGKTQVVKVGKGVLDVGAAWINDKTQPRMYELFKRFGFEPLVQRVKGDAFFRDAKTSKTRTVPYPDLLPLSEEEASVFQKIYASLDEDAKKIDLYDSTANVHIEDVSLGEYLRRHGAKDRMFSVWTAWFRALTGCEPDDIGLVYMLDYIKSGGGLSSLLSDGEGGAQYLRNRHGNQTISIRLAANLRPGSVHLNSPVSRITQTSDGALVETLSRSVFRARKVLVSIPTPLYKHITFSPPLPAAKQEIVGSTHLGAYSKCILVYSSPWWRSAGVNGGFFDLSGPVAFSRDVSSDEDGVFAIGCLLFGDYAVKWSRLPPAQRAKAVKDQLAEMVSEDHGELRRKVYDTVRVVEKQWLPEPWSEGAPCPMVAPGGNWARLGNELRRPFGNLHFIGTETAFEWKGYMEGAVLAGDRGAKEVVESLKEGGLHLQAKL</sequence>
<dbReference type="VEuPathDB" id="FungiDB:A1O9_00857"/>
<evidence type="ECO:0000256" key="5">
    <source>
        <dbReference type="PIRSR" id="PIRSR601613-1"/>
    </source>
</evidence>
<feature type="binding site" evidence="5">
    <location>
        <position position="584"/>
    </location>
    <ligand>
        <name>FAD</name>
        <dbReference type="ChEBI" id="CHEBI:57692"/>
    </ligand>
</feature>
<keyword evidence="3 6" id="KW-0560">Oxidoreductase</keyword>
<dbReference type="STRING" id="1182545.A0A072PU66"/>
<gene>
    <name evidence="8" type="ORF">A1O9_00857</name>
</gene>
<comment type="similarity">
    <text evidence="2 6">Belongs to the flavin monoamine oxidase family.</text>
</comment>
<keyword evidence="9" id="KW-1185">Reference proteome</keyword>
<dbReference type="CDD" id="cd00448">
    <property type="entry name" value="YjgF_YER057c_UK114_family"/>
    <property type="match status" value="1"/>
</dbReference>
<keyword evidence="6" id="KW-0285">Flavoprotein</keyword>
<dbReference type="PRINTS" id="PR00757">
    <property type="entry name" value="AMINEOXDASEF"/>
</dbReference>
<evidence type="ECO:0000256" key="3">
    <source>
        <dbReference type="ARBA" id="ARBA00023002"/>
    </source>
</evidence>
<dbReference type="InterPro" id="IPR002937">
    <property type="entry name" value="Amino_oxidase"/>
</dbReference>
<feature type="binding site" evidence="5">
    <location>
        <position position="166"/>
    </location>
    <ligand>
        <name>FAD</name>
        <dbReference type="ChEBI" id="CHEBI:57692"/>
    </ligand>
</feature>
<dbReference type="GeneID" id="25275807"/>
<dbReference type="InterPro" id="IPR001613">
    <property type="entry name" value="Flavin_amine_oxidase"/>
</dbReference>
<evidence type="ECO:0000313" key="8">
    <source>
        <dbReference type="EMBL" id="KEF62883.1"/>
    </source>
</evidence>
<evidence type="ECO:0000256" key="2">
    <source>
        <dbReference type="ARBA" id="ARBA00005995"/>
    </source>
</evidence>
<organism evidence="8 9">
    <name type="scientific">Exophiala aquamarina CBS 119918</name>
    <dbReference type="NCBI Taxonomy" id="1182545"/>
    <lineage>
        <taxon>Eukaryota</taxon>
        <taxon>Fungi</taxon>
        <taxon>Dikarya</taxon>
        <taxon>Ascomycota</taxon>
        <taxon>Pezizomycotina</taxon>
        <taxon>Eurotiomycetes</taxon>
        <taxon>Chaetothyriomycetidae</taxon>
        <taxon>Chaetothyriales</taxon>
        <taxon>Herpotrichiellaceae</taxon>
        <taxon>Exophiala</taxon>
    </lineage>
</organism>
<dbReference type="InterPro" id="IPR050703">
    <property type="entry name" value="Flavin_MAO"/>
</dbReference>
<dbReference type="SUPFAM" id="SSF54373">
    <property type="entry name" value="FAD-linked reductases, C-terminal domain"/>
    <property type="match status" value="1"/>
</dbReference>
<dbReference type="Proteomes" id="UP000027920">
    <property type="component" value="Unassembled WGS sequence"/>
</dbReference>
<dbReference type="InterPro" id="IPR036188">
    <property type="entry name" value="FAD/NAD-bd_sf"/>
</dbReference>
<evidence type="ECO:0000256" key="1">
    <source>
        <dbReference type="ARBA" id="ARBA00001974"/>
    </source>
</evidence>
<dbReference type="Gene3D" id="1.10.405.10">
    <property type="entry name" value="Guanine Nucleotide Dissociation Inhibitor, domain 1"/>
    <property type="match status" value="1"/>
</dbReference>
<dbReference type="Gene3D" id="3.90.660.10">
    <property type="match status" value="1"/>
</dbReference>
<protein>
    <recommendedName>
        <fullName evidence="6">Amine oxidase</fullName>
        <ecNumber evidence="6">1.4.3.-</ecNumber>
    </recommendedName>
</protein>
<dbReference type="Gene3D" id="3.50.50.60">
    <property type="entry name" value="FAD/NAD(P)-binding domain"/>
    <property type="match status" value="1"/>
</dbReference>
<feature type="domain" description="Amine oxidase" evidence="7">
    <location>
        <begin position="165"/>
        <end position="607"/>
    </location>
</feature>